<accession>A0ABU1JHT2</accession>
<gene>
    <name evidence="1" type="ORF">E9232_000108</name>
</gene>
<dbReference type="Proteomes" id="UP001262410">
    <property type="component" value="Unassembled WGS sequence"/>
</dbReference>
<evidence type="ECO:0000313" key="2">
    <source>
        <dbReference type="Proteomes" id="UP001262410"/>
    </source>
</evidence>
<evidence type="ECO:0000313" key="1">
    <source>
        <dbReference type="EMBL" id="MDR6287609.1"/>
    </source>
</evidence>
<proteinExistence type="predicted"/>
<evidence type="ECO:0008006" key="3">
    <source>
        <dbReference type="Google" id="ProtNLM"/>
    </source>
</evidence>
<reference evidence="1 2" key="1">
    <citation type="submission" date="2023-07" db="EMBL/GenBank/DDBJ databases">
        <title>Sorghum-associated microbial communities from plants grown in Nebraska, USA.</title>
        <authorList>
            <person name="Schachtman D."/>
        </authorList>
    </citation>
    <scope>NUCLEOTIDE SEQUENCE [LARGE SCALE GENOMIC DNA]</scope>
    <source>
        <strain evidence="1 2">584</strain>
    </source>
</reference>
<comment type="caution">
    <text evidence="1">The sequence shown here is derived from an EMBL/GenBank/DDBJ whole genome shotgun (WGS) entry which is preliminary data.</text>
</comment>
<protein>
    <recommendedName>
        <fullName evidence="3">Carboxymuconolactone decarboxylase family protein</fullName>
    </recommendedName>
</protein>
<sequence>METTGIGEAELRDALKKLAVASDLRFGQVVGLAALVALLPGVETVSEEKVKQLVEHLTKGVPGGQNLTIPAVNIASNVIKAARETKNASIAGTVGTA</sequence>
<organism evidence="1 2">
    <name type="scientific">Inquilinus ginsengisoli</name>
    <dbReference type="NCBI Taxonomy" id="363840"/>
    <lineage>
        <taxon>Bacteria</taxon>
        <taxon>Pseudomonadati</taxon>
        <taxon>Pseudomonadota</taxon>
        <taxon>Alphaproteobacteria</taxon>
        <taxon>Rhodospirillales</taxon>
        <taxon>Rhodospirillaceae</taxon>
        <taxon>Inquilinus</taxon>
    </lineage>
</organism>
<keyword evidence="2" id="KW-1185">Reference proteome</keyword>
<dbReference type="RefSeq" id="WP_309791448.1">
    <property type="nucleotide sequence ID" value="NZ_JAVDPW010000001.1"/>
</dbReference>
<dbReference type="EMBL" id="JAVDPW010000001">
    <property type="protein sequence ID" value="MDR6287609.1"/>
    <property type="molecule type" value="Genomic_DNA"/>
</dbReference>
<name>A0ABU1JHT2_9PROT</name>